<feature type="compositionally biased region" description="Low complexity" evidence="7">
    <location>
        <begin position="81"/>
        <end position="91"/>
    </location>
</feature>
<organism evidence="10 11">
    <name type="scientific">Neodiprion lecontei</name>
    <name type="common">Redheaded pine sawfly</name>
    <dbReference type="NCBI Taxonomy" id="441921"/>
    <lineage>
        <taxon>Eukaryota</taxon>
        <taxon>Metazoa</taxon>
        <taxon>Ecdysozoa</taxon>
        <taxon>Arthropoda</taxon>
        <taxon>Hexapoda</taxon>
        <taxon>Insecta</taxon>
        <taxon>Pterygota</taxon>
        <taxon>Neoptera</taxon>
        <taxon>Endopterygota</taxon>
        <taxon>Hymenoptera</taxon>
        <taxon>Tenthredinoidea</taxon>
        <taxon>Diprionidae</taxon>
        <taxon>Diprioninae</taxon>
        <taxon>Neodiprion</taxon>
    </lineage>
</organism>
<dbReference type="KEGG" id="nlo:107222552"/>
<dbReference type="InterPro" id="IPR036259">
    <property type="entry name" value="MFS_trans_sf"/>
</dbReference>
<evidence type="ECO:0000256" key="3">
    <source>
        <dbReference type="ARBA" id="ARBA00022692"/>
    </source>
</evidence>
<feature type="compositionally biased region" description="Acidic residues" evidence="7">
    <location>
        <begin position="503"/>
        <end position="512"/>
    </location>
</feature>
<dbReference type="InterPro" id="IPR050382">
    <property type="entry name" value="MFS_Na/Anion_cotransporter"/>
</dbReference>
<dbReference type="PANTHER" id="PTHR11662:SF415">
    <property type="entry name" value="AT30085P-RELATED"/>
    <property type="match status" value="1"/>
</dbReference>
<evidence type="ECO:0000313" key="10">
    <source>
        <dbReference type="Proteomes" id="UP000829291"/>
    </source>
</evidence>
<dbReference type="SUPFAM" id="SSF103473">
    <property type="entry name" value="MFS general substrate transporter"/>
    <property type="match status" value="1"/>
</dbReference>
<keyword evidence="4" id="KW-0769">Symport</keyword>
<dbReference type="InterPro" id="IPR011701">
    <property type="entry name" value="MFS"/>
</dbReference>
<evidence type="ECO:0000256" key="6">
    <source>
        <dbReference type="ARBA" id="ARBA00023136"/>
    </source>
</evidence>
<comment type="subcellular location">
    <subcellularLocation>
        <location evidence="1">Membrane</location>
        <topology evidence="1">Multi-pass membrane protein</topology>
    </subcellularLocation>
</comment>
<dbReference type="GeneID" id="107222552"/>
<dbReference type="OrthoDB" id="6019972at2759"/>
<keyword evidence="10" id="KW-1185">Reference proteome</keyword>
<sequence>MIRIVTKEKVDLEVDELRCRTVRREGGRISQRWILAVMGCLATANALMMRGCLSVAITEIVTKTEMSNDTSLDDTCPASESTSSSTSSTGGTYEWSEYMQGIVLSSFAWGYAVAQIPGAMMVAKFGGKWPLGISILTAGVLTLLTPTAIQIYDAKGLIVLRVLMGVSGGVVLPSLSFLTAHWASPNERSKIGNTMTSGGMLGTIASNALSGVLIENSSIGWPIVFYFFGGFSMIWFIAWSVLCYSRPEDHPFITEKEKKHLMETTMQNSTGMNQRENLQIPWRRIMSSRPFWAVTMANISHDWGSFVMLTNLPKYLSSVLKYSIQSNGLLSALPFAAKWLVINASSWLADWLIKAGKLSRTNTRKIFVTIGGPGMAFFLIGASYAGCNRELVVTLFVLGMGVMGNFYPGSIVNIVDLSPNYAGTLMGIMKTMTALTGIAAPYAIGVLTPNHTLSEWRIVFWITVILFFTAALIFVIWGDGEVQSWNHSDNVDGKRTEVANPEQADEENISLG</sequence>
<dbReference type="FunFam" id="1.20.1250.20:FF:000003">
    <property type="entry name" value="Solute carrier family 17 member 3"/>
    <property type="match status" value="1"/>
</dbReference>
<evidence type="ECO:0000259" key="9">
    <source>
        <dbReference type="PROSITE" id="PS50850"/>
    </source>
</evidence>
<dbReference type="InParanoid" id="A0A6J0BSK6"/>
<dbReference type="GO" id="GO:0015293">
    <property type="term" value="F:symporter activity"/>
    <property type="evidence" value="ECO:0007669"/>
    <property type="project" value="UniProtKB-KW"/>
</dbReference>
<accession>A0A6J0BSK6</accession>
<name>A0A6J0BSK6_NEOLC</name>
<dbReference type="PROSITE" id="PS50850">
    <property type="entry name" value="MFS"/>
    <property type="match status" value="1"/>
</dbReference>
<dbReference type="RefSeq" id="XP_046601438.1">
    <property type="nucleotide sequence ID" value="XM_046745482.1"/>
</dbReference>
<evidence type="ECO:0000313" key="11">
    <source>
        <dbReference type="RefSeq" id="XP_015517455.1"/>
    </source>
</evidence>
<feature type="transmembrane region" description="Helical" evidence="8">
    <location>
        <begin position="458"/>
        <end position="477"/>
    </location>
</feature>
<feature type="region of interest" description="Disordered" evidence="7">
    <location>
        <begin position="488"/>
        <end position="512"/>
    </location>
</feature>
<keyword evidence="2" id="KW-0813">Transport</keyword>
<dbReference type="Proteomes" id="UP000829291">
    <property type="component" value="Chromosome 7"/>
</dbReference>
<dbReference type="PANTHER" id="PTHR11662">
    <property type="entry name" value="SOLUTE CARRIER FAMILY 17"/>
    <property type="match status" value="1"/>
</dbReference>
<dbReference type="Gene3D" id="1.20.1250.20">
    <property type="entry name" value="MFS general substrate transporter like domains"/>
    <property type="match status" value="2"/>
</dbReference>
<reference evidence="11" key="1">
    <citation type="submission" date="2025-04" db="UniProtKB">
        <authorList>
            <consortium name="RefSeq"/>
        </authorList>
    </citation>
    <scope>IDENTIFICATION</scope>
    <source>
        <tissue evidence="12">Thorax and Abdomen</tissue>
        <tissue evidence="11">Whole body</tissue>
    </source>
</reference>
<keyword evidence="3 8" id="KW-0812">Transmembrane</keyword>
<proteinExistence type="predicted"/>
<dbReference type="RefSeq" id="XP_015517455.1">
    <property type="nucleotide sequence ID" value="XM_015661969.1"/>
</dbReference>
<feature type="transmembrane region" description="Helical" evidence="8">
    <location>
        <begin position="427"/>
        <end position="446"/>
    </location>
</feature>
<keyword evidence="5 8" id="KW-1133">Transmembrane helix</keyword>
<dbReference type="GO" id="GO:0006820">
    <property type="term" value="P:monoatomic anion transport"/>
    <property type="evidence" value="ECO:0007669"/>
    <property type="project" value="TreeGrafter"/>
</dbReference>
<feature type="transmembrane region" description="Helical" evidence="8">
    <location>
        <begin position="332"/>
        <end position="353"/>
    </location>
</feature>
<dbReference type="FunFam" id="1.20.1250.20:FF:000423">
    <property type="entry name" value="Putative inorganic phosphate cotransporter-like Protein"/>
    <property type="match status" value="1"/>
</dbReference>
<evidence type="ECO:0000256" key="1">
    <source>
        <dbReference type="ARBA" id="ARBA00004141"/>
    </source>
</evidence>
<feature type="transmembrane region" description="Helical" evidence="8">
    <location>
        <begin position="158"/>
        <end position="183"/>
    </location>
</feature>
<dbReference type="GO" id="GO:0016020">
    <property type="term" value="C:membrane"/>
    <property type="evidence" value="ECO:0007669"/>
    <property type="project" value="UniProtKB-SubCell"/>
</dbReference>
<gene>
    <name evidence="11 12" type="primary">LOC107222552</name>
</gene>
<dbReference type="Pfam" id="PF07690">
    <property type="entry name" value="MFS_1"/>
    <property type="match status" value="1"/>
</dbReference>
<evidence type="ECO:0000256" key="8">
    <source>
        <dbReference type="SAM" id="Phobius"/>
    </source>
</evidence>
<evidence type="ECO:0000256" key="5">
    <source>
        <dbReference type="ARBA" id="ARBA00022989"/>
    </source>
</evidence>
<dbReference type="CDD" id="cd17318">
    <property type="entry name" value="MFS_SLC17"/>
    <property type="match status" value="1"/>
</dbReference>
<feature type="domain" description="Major facilitator superfamily (MFS) profile" evidence="9">
    <location>
        <begin position="31"/>
        <end position="482"/>
    </location>
</feature>
<evidence type="ECO:0000256" key="4">
    <source>
        <dbReference type="ARBA" id="ARBA00022847"/>
    </source>
</evidence>
<feature type="transmembrane region" description="Helical" evidence="8">
    <location>
        <begin position="391"/>
        <end position="415"/>
    </location>
</feature>
<dbReference type="AlphaFoldDB" id="A0A6J0BSK6"/>
<dbReference type="InterPro" id="IPR020846">
    <property type="entry name" value="MFS_dom"/>
</dbReference>
<evidence type="ECO:0000256" key="7">
    <source>
        <dbReference type="SAM" id="MobiDB-lite"/>
    </source>
</evidence>
<evidence type="ECO:0000256" key="2">
    <source>
        <dbReference type="ARBA" id="ARBA00022448"/>
    </source>
</evidence>
<protein>
    <submittedName>
        <fullName evidence="11 12">Inorganic phosphate cotransporter</fullName>
    </submittedName>
</protein>
<evidence type="ECO:0000313" key="12">
    <source>
        <dbReference type="RefSeq" id="XP_046601438.1"/>
    </source>
</evidence>
<keyword evidence="6 8" id="KW-0472">Membrane</keyword>
<feature type="transmembrane region" description="Helical" evidence="8">
    <location>
        <begin position="220"/>
        <end position="242"/>
    </location>
</feature>
<feature type="transmembrane region" description="Helical" evidence="8">
    <location>
        <begin position="131"/>
        <end position="152"/>
    </location>
</feature>
<feature type="transmembrane region" description="Helical" evidence="8">
    <location>
        <begin position="195"/>
        <end position="214"/>
    </location>
</feature>
<feature type="region of interest" description="Disordered" evidence="7">
    <location>
        <begin position="68"/>
        <end position="91"/>
    </location>
</feature>
<feature type="transmembrane region" description="Helical" evidence="8">
    <location>
        <begin position="365"/>
        <end position="385"/>
    </location>
</feature>